<feature type="transmembrane region" description="Helical" evidence="2">
    <location>
        <begin position="730"/>
        <end position="752"/>
    </location>
</feature>
<evidence type="ECO:0000256" key="1">
    <source>
        <dbReference type="ARBA" id="ARBA00023098"/>
    </source>
</evidence>
<keyword evidence="1" id="KW-0443">Lipid metabolism</keyword>
<dbReference type="RefSeq" id="WP_378294061.1">
    <property type="nucleotide sequence ID" value="NZ_JBHULE010000019.1"/>
</dbReference>
<protein>
    <submittedName>
        <fullName evidence="4">Patatin-like phospholipase family protein</fullName>
    </submittedName>
</protein>
<dbReference type="Gene3D" id="3.40.1090.10">
    <property type="entry name" value="Cytosolic phospholipase A2 catalytic domain"/>
    <property type="match status" value="1"/>
</dbReference>
<gene>
    <name evidence="4" type="ORF">ACFSR1_16190</name>
</gene>
<dbReference type="EMBL" id="JBHULE010000019">
    <property type="protein sequence ID" value="MFD2564221.1"/>
    <property type="molecule type" value="Genomic_DNA"/>
</dbReference>
<comment type="caution">
    <text evidence="4">The sequence shown here is derived from an EMBL/GenBank/DDBJ whole genome shotgun (WGS) entry which is preliminary data.</text>
</comment>
<organism evidence="4 5">
    <name type="scientific">Aquimarina rubra</name>
    <dbReference type="NCBI Taxonomy" id="1920033"/>
    <lineage>
        <taxon>Bacteria</taxon>
        <taxon>Pseudomonadati</taxon>
        <taxon>Bacteroidota</taxon>
        <taxon>Flavobacteriia</taxon>
        <taxon>Flavobacteriales</taxon>
        <taxon>Flavobacteriaceae</taxon>
        <taxon>Aquimarina</taxon>
    </lineage>
</organism>
<keyword evidence="2" id="KW-0472">Membrane</keyword>
<dbReference type="Proteomes" id="UP001597319">
    <property type="component" value="Unassembled WGS sequence"/>
</dbReference>
<feature type="domain" description="PNPLA" evidence="3">
    <location>
        <begin position="9"/>
        <end position="380"/>
    </location>
</feature>
<keyword evidence="5" id="KW-1185">Reference proteome</keyword>
<proteinExistence type="predicted"/>
<dbReference type="Pfam" id="PF01734">
    <property type="entry name" value="Patatin"/>
    <property type="match status" value="1"/>
</dbReference>
<evidence type="ECO:0000313" key="5">
    <source>
        <dbReference type="Proteomes" id="UP001597319"/>
    </source>
</evidence>
<sequence>MGKTLRVCLAMGGGVSLGSFSGSALTEALKLLVLYGKDTDKKEYDQVIVDGMSGASAGAIALTIMLKCLIDYRSMIPLFSDQLKEEDLLDEIIKEYFGGDSTKAEKHKNKFETLKALQLAQKIQYKLWVEEVDSVKLYGGKTDKKYVANPTESFSLLDRKLLEDLTKKYLMTSDGVDISRRQLLDPNRVIFACSLTNLLPIEVDFLKKGVTKNGSNEKDKLQRNFLKSVGSENHSELRVIDFVFDEDAVNQQEKETDSRWLKFCNTPNPIIPTQFRIKDKAAWATISASALACGAFPIAFEPVLLKRFKQEFGDNNGNTNWPSSFIEIQHEIEEYKSDSAEIFKENSCFAEEGNNKLNYECFNFPYIDGGTFNNEPIREAFKIGTFQDFGRNTQNEERLILFVDPIVRKEQYHSFKVSAFSPVKVSGSEVSFKKELGKLFGNTSSILGVLTNQGSIKEEHKIIDIKENFALRKTIFNYLDANTDMSSNLNVEIIATAFNKIAKNLTNGIISLGTRDPMEYFLAEIRKNCEDENGNQMACFQILKKDLIELKKLIDQKIKKSETLKIDDAYRILKLETKEDKNGFAQTVFKVIADFALNTDGKNENAYRAAILPVNKNLDTIELPGSEIEAFGGFASFKARKYAFEFARLSTLFSLKESKGGFRPNSPFIANEGFKSLENNLTNKIENIDFFTNGSQYAGELENHLFNPSVIRLKGVLLSNKYLRFILLKVPFVATSLLGTVAMPLVSIGLFASSIFKKSPWKGSNIVNNFIKKSVDQINYLPLEPVTISILSDTKLNKKLLVRCADGKVEKRKVIERPFQVSEHKTRYQYYFQVSLLEYIKQANSIRPETVSQNVESLKINSQLIQRLGLSLSGKVRIPGNIDGNLNPEDKRKEIEKNYSDIITEMRIDRVNLPLLNNAINDPSTALHYSLKNINYHVNPLLEIDLQKLTEGWYFKEQTESLDKKLQRKTVA</sequence>
<keyword evidence="2" id="KW-1133">Transmembrane helix</keyword>
<evidence type="ECO:0000256" key="2">
    <source>
        <dbReference type="SAM" id="Phobius"/>
    </source>
</evidence>
<keyword evidence="2" id="KW-0812">Transmembrane</keyword>
<dbReference type="InterPro" id="IPR002641">
    <property type="entry name" value="PNPLA_dom"/>
</dbReference>
<name>A0ABW5LJB7_9FLAO</name>
<evidence type="ECO:0000313" key="4">
    <source>
        <dbReference type="EMBL" id="MFD2564221.1"/>
    </source>
</evidence>
<dbReference type="SUPFAM" id="SSF52151">
    <property type="entry name" value="FabD/lysophospholipase-like"/>
    <property type="match status" value="1"/>
</dbReference>
<evidence type="ECO:0000259" key="3">
    <source>
        <dbReference type="Pfam" id="PF01734"/>
    </source>
</evidence>
<reference evidence="5" key="1">
    <citation type="journal article" date="2019" name="Int. J. Syst. Evol. Microbiol.">
        <title>The Global Catalogue of Microorganisms (GCM) 10K type strain sequencing project: providing services to taxonomists for standard genome sequencing and annotation.</title>
        <authorList>
            <consortium name="The Broad Institute Genomics Platform"/>
            <consortium name="The Broad Institute Genome Sequencing Center for Infectious Disease"/>
            <person name="Wu L."/>
            <person name="Ma J."/>
        </authorList>
    </citation>
    <scope>NUCLEOTIDE SEQUENCE [LARGE SCALE GENOMIC DNA]</scope>
    <source>
        <strain evidence="5">KCTC 52274</strain>
    </source>
</reference>
<accession>A0ABW5LJB7</accession>
<dbReference type="InterPro" id="IPR016035">
    <property type="entry name" value="Acyl_Trfase/lysoPLipase"/>
</dbReference>